<evidence type="ECO:0000256" key="9">
    <source>
        <dbReference type="SAM" id="SignalP"/>
    </source>
</evidence>
<evidence type="ECO:0000256" key="6">
    <source>
        <dbReference type="ARBA" id="ARBA00023157"/>
    </source>
</evidence>
<comment type="similarity">
    <text evidence="2 8">Belongs to the IL-15/IL-21 family.</text>
</comment>
<evidence type="ECO:0000256" key="3">
    <source>
        <dbReference type="ARBA" id="ARBA00022514"/>
    </source>
</evidence>
<evidence type="ECO:0000256" key="2">
    <source>
        <dbReference type="ARBA" id="ARBA00006050"/>
    </source>
</evidence>
<dbReference type="eggNOG" id="ENOG502SES1">
    <property type="taxonomic scope" value="Eukaryota"/>
</dbReference>
<feature type="signal peptide" evidence="9">
    <location>
        <begin position="1"/>
        <end position="19"/>
    </location>
</feature>
<dbReference type="GO" id="GO:0045954">
    <property type="term" value="P:positive regulation of natural killer cell mediated cytotoxicity"/>
    <property type="evidence" value="ECO:0000318"/>
    <property type="project" value="GO_Central"/>
</dbReference>
<evidence type="ECO:0000256" key="5">
    <source>
        <dbReference type="ARBA" id="ARBA00022729"/>
    </source>
</evidence>
<keyword evidence="11" id="KW-1185">Reference proteome</keyword>
<reference evidence="11" key="1">
    <citation type="submission" date="2011-12" db="EMBL/GenBank/DDBJ databases">
        <title>The Draft Genome of Lepisosteus oculatus.</title>
        <authorList>
            <consortium name="The Broad Institute Genome Assembly &amp; Analysis Group"/>
            <consortium name="Computational R&amp;D Group"/>
            <consortium name="and Sequencing Platform"/>
            <person name="Di Palma F."/>
            <person name="Alfoldi J."/>
            <person name="Johnson J."/>
            <person name="Berlin A."/>
            <person name="Gnerre S."/>
            <person name="Jaffe D."/>
            <person name="MacCallum I."/>
            <person name="Young S."/>
            <person name="Walker B.J."/>
            <person name="Lander E.S."/>
            <person name="Lindblad-Toh K."/>
        </authorList>
    </citation>
    <scope>NUCLEOTIDE SEQUENCE [LARGE SCALE GENOMIC DNA]</scope>
</reference>
<reference evidence="10" key="3">
    <citation type="submission" date="2025-09" db="UniProtKB">
        <authorList>
            <consortium name="Ensembl"/>
        </authorList>
    </citation>
    <scope>IDENTIFICATION</scope>
</reference>
<dbReference type="GO" id="GO:0001819">
    <property type="term" value="P:positive regulation of cytokine production"/>
    <property type="evidence" value="ECO:0000318"/>
    <property type="project" value="GO_Central"/>
</dbReference>
<dbReference type="EMBL" id="AHAT01020568">
    <property type="status" value="NOT_ANNOTATED_CDS"/>
    <property type="molecule type" value="Genomic_DNA"/>
</dbReference>
<dbReference type="Bgee" id="ENSLOCG00000002859">
    <property type="expression patterns" value="Expressed in liver and 4 other cell types or tissues"/>
</dbReference>
<dbReference type="Pfam" id="PF02372">
    <property type="entry name" value="IL15"/>
    <property type="match status" value="1"/>
</dbReference>
<dbReference type="GeneTree" id="ENSGT01030000235110"/>
<dbReference type="PANTHER" id="PTHR14356:SF2">
    <property type="entry name" value="INTERLEUKIN-21"/>
    <property type="match status" value="1"/>
</dbReference>
<evidence type="ECO:0000313" key="11">
    <source>
        <dbReference type="Proteomes" id="UP000018468"/>
    </source>
</evidence>
<dbReference type="PANTHER" id="PTHR14356">
    <property type="entry name" value="INTERLEUKIN-15-RELATED"/>
    <property type="match status" value="1"/>
</dbReference>
<dbReference type="InterPro" id="IPR009079">
    <property type="entry name" value="4_helix_cytokine-like_core"/>
</dbReference>
<evidence type="ECO:0000256" key="7">
    <source>
        <dbReference type="ARBA" id="ARBA00045924"/>
    </source>
</evidence>
<proteinExistence type="inferred from homology"/>
<dbReference type="HOGENOM" id="CLU_142925_0_0_1"/>
<organism evidence="10 11">
    <name type="scientific">Lepisosteus oculatus</name>
    <name type="common">Spotted gar</name>
    <dbReference type="NCBI Taxonomy" id="7918"/>
    <lineage>
        <taxon>Eukaryota</taxon>
        <taxon>Metazoa</taxon>
        <taxon>Chordata</taxon>
        <taxon>Craniata</taxon>
        <taxon>Vertebrata</taxon>
        <taxon>Euteleostomi</taxon>
        <taxon>Actinopterygii</taxon>
        <taxon>Neopterygii</taxon>
        <taxon>Holostei</taxon>
        <taxon>Semionotiformes</taxon>
        <taxon>Lepisosteidae</taxon>
        <taxon>Lepisosteus</taxon>
    </lineage>
</organism>
<dbReference type="SUPFAM" id="SSF47266">
    <property type="entry name" value="4-helical cytokines"/>
    <property type="match status" value="1"/>
</dbReference>
<dbReference type="Ensembl" id="ENSLOCT00000003367.1">
    <property type="protein sequence ID" value="ENSLOCP00000003360.1"/>
    <property type="gene ID" value="ENSLOCG00000002859.1"/>
</dbReference>
<accession>W5M4Q2</accession>
<sequence>MVKLIVCCLLAVLSSSVMGAPADDTLATLQELLKDLKHLSKNIKHDGRMLNTPLIEDIEDCCIPSALRCFKEMLPGLTTTDEQKSQKVKKMCYKMSNKTIDRTGNVCTPEEVEKASCRACDSYEMKDSKDFLNAMEKLLQKSVMKMQ</sequence>
<comment type="function">
    <text evidence="7">Cytokine with immunoregulatory activity. May promote the transition between innate and adaptive immunity. Induces the production of IgG(1) and IgG(3) in B-cells. Implicated in the generation and maintenance of T follicular helper (Tfh) cells and the formation of germinal-centers. Together with IL6, control the early generation of Tfh cells and are critical for an effective antibody response to acute viral infection. May play a role in proliferation and maturation of natural killer (NK) cells in synergy with IL15. May regulate proliferation of mature B- and T-cells in response to activating stimuli. In synergy with IL15 and IL18 stimulates interferon gamma production in T-cells and NK cells. During T-cell mediated immune response may inhibit dendritic cells (DC) activation and maturation.</text>
</comment>
<dbReference type="GO" id="GO:0005126">
    <property type="term" value="F:cytokine receptor binding"/>
    <property type="evidence" value="ECO:0007669"/>
    <property type="project" value="InterPro"/>
</dbReference>
<dbReference type="GO" id="GO:0006955">
    <property type="term" value="P:immune response"/>
    <property type="evidence" value="ECO:0007669"/>
    <property type="project" value="InterPro"/>
</dbReference>
<keyword evidence="3 8" id="KW-0202">Cytokine</keyword>
<dbReference type="GO" id="GO:0005615">
    <property type="term" value="C:extracellular space"/>
    <property type="evidence" value="ECO:0007669"/>
    <property type="project" value="UniProtKB-KW"/>
</dbReference>
<reference evidence="10" key="2">
    <citation type="submission" date="2025-08" db="UniProtKB">
        <authorList>
            <consortium name="Ensembl"/>
        </authorList>
    </citation>
    <scope>IDENTIFICATION</scope>
</reference>
<dbReference type="InterPro" id="IPR003443">
    <property type="entry name" value="IL-15/IL-21_fam"/>
</dbReference>
<keyword evidence="6" id="KW-1015">Disulfide bond</keyword>
<keyword evidence="4" id="KW-0964">Secreted</keyword>
<name>W5M4Q2_LEPOC</name>
<evidence type="ECO:0000256" key="8">
    <source>
        <dbReference type="RuleBase" id="RU003453"/>
    </source>
</evidence>
<keyword evidence="5 9" id="KW-0732">Signal</keyword>
<evidence type="ECO:0000313" key="10">
    <source>
        <dbReference type="Ensembl" id="ENSLOCP00000003360.1"/>
    </source>
</evidence>
<dbReference type="STRING" id="7918.ENSLOCP00000003360"/>
<feature type="chain" id="PRO_5004865548" description="Interleukin" evidence="9">
    <location>
        <begin position="20"/>
        <end position="147"/>
    </location>
</feature>
<dbReference type="OMA" id="ETQKAQC"/>
<evidence type="ECO:0000256" key="1">
    <source>
        <dbReference type="ARBA" id="ARBA00004613"/>
    </source>
</evidence>
<dbReference type="InParanoid" id="W5M4Q2"/>
<dbReference type="Proteomes" id="UP000018468">
    <property type="component" value="Linkage group LG4"/>
</dbReference>
<dbReference type="AlphaFoldDB" id="W5M4Q2"/>
<comment type="subcellular location">
    <subcellularLocation>
        <location evidence="1">Secreted</location>
    </subcellularLocation>
</comment>
<evidence type="ECO:0000256" key="4">
    <source>
        <dbReference type="ARBA" id="ARBA00022525"/>
    </source>
</evidence>
<protein>
    <recommendedName>
        <fullName evidence="8">Interleukin</fullName>
    </recommendedName>
</protein>
<dbReference type="Gene3D" id="1.20.1250.70">
    <property type="entry name" value="Interleukin-15/Interleukin-21"/>
    <property type="match status" value="1"/>
</dbReference>
<dbReference type="GO" id="GO:0005125">
    <property type="term" value="F:cytokine activity"/>
    <property type="evidence" value="ECO:0007669"/>
    <property type="project" value="UniProtKB-KW"/>
</dbReference>